<dbReference type="GeneID" id="93796003"/>
<accession>G4KNI5</accession>
<dbReference type="GO" id="GO:0003677">
    <property type="term" value="F:DNA binding"/>
    <property type="evidence" value="ECO:0007669"/>
    <property type="project" value="InterPro"/>
</dbReference>
<dbReference type="InterPro" id="IPR011010">
    <property type="entry name" value="DNA_brk_join_enz"/>
</dbReference>
<organism evidence="1 2">
    <name type="scientific">Rickettsia japonica (strain ATCC VR-1363 / YH)</name>
    <dbReference type="NCBI Taxonomy" id="652620"/>
    <lineage>
        <taxon>Bacteria</taxon>
        <taxon>Pseudomonadati</taxon>
        <taxon>Pseudomonadota</taxon>
        <taxon>Alphaproteobacteria</taxon>
        <taxon>Rickettsiales</taxon>
        <taxon>Rickettsiaceae</taxon>
        <taxon>Rickettsieae</taxon>
        <taxon>Rickettsia</taxon>
        <taxon>spotted fever group</taxon>
    </lineage>
</organism>
<proteinExistence type="predicted"/>
<protein>
    <recommendedName>
        <fullName evidence="3">Integrase</fullName>
    </recommendedName>
</protein>
<dbReference type="RefSeq" id="WP_014120911.1">
    <property type="nucleotide sequence ID" value="NC_016050.1"/>
</dbReference>
<dbReference type="EMBL" id="AP011533">
    <property type="protein sequence ID" value="BAK96843.1"/>
    <property type="molecule type" value="Genomic_DNA"/>
</dbReference>
<dbReference type="Proteomes" id="UP000002659">
    <property type="component" value="Chromosome"/>
</dbReference>
<dbReference type="SUPFAM" id="SSF56349">
    <property type="entry name" value="DNA breaking-rejoining enzymes"/>
    <property type="match status" value="1"/>
</dbReference>
<evidence type="ECO:0000313" key="2">
    <source>
        <dbReference type="Proteomes" id="UP000002659"/>
    </source>
</evidence>
<sequence length="44" mass="5080">MGKKTWEIPNTKNGKPHVIPLLPPAIEILERRKKETDTKEIISE</sequence>
<evidence type="ECO:0000313" key="1">
    <source>
        <dbReference type="EMBL" id="BAK96843.1"/>
    </source>
</evidence>
<dbReference type="KEGG" id="rja:RJP_0638"/>
<reference evidence="1 2" key="1">
    <citation type="journal article" date="2013" name="PLoS ONE">
        <title>Complete genomic DNA sequence of the East Asian spotted fever disease agent Rickettsia japonica.</title>
        <authorList>
            <person name="Matsutani M."/>
            <person name="Ogawa M."/>
            <person name="Takaoka N."/>
            <person name="Hanaoka N."/>
            <person name="Toh H."/>
            <person name="Yamashita A."/>
            <person name="Oshima K."/>
            <person name="Hirakawa H."/>
            <person name="Kuhara S."/>
            <person name="Suzuki H."/>
            <person name="Hattori M."/>
            <person name="Kishimoto T."/>
            <person name="Ando S."/>
            <person name="Azuma Y."/>
            <person name="Shirai M."/>
        </authorList>
    </citation>
    <scope>NUCLEOTIDE SEQUENCE [LARGE SCALE GENOMIC DNA]</scope>
    <source>
        <strain evidence="2">ATCC VR-1363 / YH</strain>
    </source>
</reference>
<gene>
    <name evidence="1" type="ordered locus">RJP_0638</name>
</gene>
<evidence type="ECO:0008006" key="3">
    <source>
        <dbReference type="Google" id="ProtNLM"/>
    </source>
</evidence>
<dbReference type="HOGENOM" id="CLU_3221389_0_0_5"/>
<dbReference type="AlphaFoldDB" id="G4KNI5"/>
<name>G4KNI5_RICJY</name>